<keyword evidence="3" id="KW-0808">Transferase</keyword>
<reference evidence="15 16" key="1">
    <citation type="journal article" date="2021" name="Hortic Res">
        <title>Chromosome-scale assembly of the Dendrobium chrysotoxum genome enhances the understanding of orchid evolution.</title>
        <authorList>
            <person name="Zhang Y."/>
            <person name="Zhang G.Q."/>
            <person name="Zhang D."/>
            <person name="Liu X.D."/>
            <person name="Xu X.Y."/>
            <person name="Sun W.H."/>
            <person name="Yu X."/>
            <person name="Zhu X."/>
            <person name="Wang Z.W."/>
            <person name="Zhao X."/>
            <person name="Zhong W.Y."/>
            <person name="Chen H."/>
            <person name="Yin W.L."/>
            <person name="Huang T."/>
            <person name="Niu S.C."/>
            <person name="Liu Z.J."/>
        </authorList>
    </citation>
    <scope>NUCLEOTIDE SEQUENCE [LARGE SCALE GENOMIC DNA]</scope>
    <source>
        <strain evidence="15">Lindl</strain>
    </source>
</reference>
<evidence type="ECO:0000256" key="13">
    <source>
        <dbReference type="SAM" id="Phobius"/>
    </source>
</evidence>
<dbReference type="EMBL" id="JAGFBR010000012">
    <property type="protein sequence ID" value="KAH0458431.1"/>
    <property type="molecule type" value="Genomic_DNA"/>
</dbReference>
<dbReference type="AlphaFoldDB" id="A0AAV7GPB9"/>
<dbReference type="InterPro" id="IPR017441">
    <property type="entry name" value="Protein_kinase_ATP_BS"/>
</dbReference>
<dbReference type="PROSITE" id="PS00108">
    <property type="entry name" value="PROTEIN_KINASE_ST"/>
    <property type="match status" value="1"/>
</dbReference>
<sequence>MQDLLFPFTVHLLSPPPNSSSSSFFPPTLSTTPREYFFFYISLPTNITPNQLDDMPQRVLLILFPLLALFFHLSSALVAMNPYYRNCSGPFHCSGSNINVSFPFSLPNSPSYCGVPGYELSCSDDAKSEPSISLDGVNYRVKDIDYDQGFLTLVESNFLQGNSCPQTFANASINSTLFDVADLDVNLTVYINCSNPIPGLMGIICFNDPFGPYSYYKLDKGPPSFLLDMFGGCQLKAAVPLDEMAAMLLNSNSSKFGDALKQGFRLKWTAGKDWCRGCIDSGGVCGYNSTRASDPICFCPNNTTLGSCPYERTTDYHYLQNCRPKSCGNLTNVTFPFWLRELQPDYCGLPSFELLCEDETPKLIMAPEEYHVLDISYDRRTATVSLAKFAAKNNCFLPFHGLSFALTPFSISSLNRELLFVYNCTETRGGFLEINCHGNKSYAYLGGAYGMQDSEDLIGSCYTVVRPVLSYLGANVKLYPELLANGFLLNWTAPDCSTCLRSRGQCGYNNDTRNFMCICGDRAHSKSCKGSSKTGLIIGLSTAGGFSFIMFCSLCFLIYRRWKKKQSSSSSNFLDRSPSSAMSSKIDPELGSSVYTPIFSYDELYEATNAFDASEELGDGGFGTVYKGKLKDGRVVAVKRLYESNYRRAEQFMNEVKIVSLLRHQNLVCLYGCTSRHSRELLLVYEFIPNGTVADHLHGSRASESFLPWNVRMNIAIETADALNYLHSVEPQIIHRDIKTNNIMLDNSFHVKVGDFGLSRLFPLDATHVSTAPQGTPGYVDPEYHKFFQLTDKSDVYSFGVVLMELISSMPAVDINRKFNEANLAYMAIKKIQRQELHELVDPRLGYHTESNINSMITQVAELALQCLQSEREMRPAIKVVLEILREIEKAGFKTEDCMKVADAVKEEACLLKNIPPYSPNSVADRWVSTSSSISSFSG</sequence>
<dbReference type="GO" id="GO:0004674">
    <property type="term" value="F:protein serine/threonine kinase activity"/>
    <property type="evidence" value="ECO:0007669"/>
    <property type="project" value="UniProtKB-KW"/>
</dbReference>
<dbReference type="InterPro" id="IPR011009">
    <property type="entry name" value="Kinase-like_dom_sf"/>
</dbReference>
<evidence type="ECO:0000256" key="1">
    <source>
        <dbReference type="ARBA" id="ARBA00004167"/>
    </source>
</evidence>
<dbReference type="PANTHER" id="PTHR46008">
    <property type="entry name" value="LEAF RUST 10 DISEASE-RESISTANCE LOCUS RECEPTOR-LIKE PROTEIN KINASE-LIKE 1.4"/>
    <property type="match status" value="1"/>
</dbReference>
<dbReference type="SUPFAM" id="SSF56112">
    <property type="entry name" value="Protein kinase-like (PK-like)"/>
    <property type="match status" value="1"/>
</dbReference>
<feature type="transmembrane region" description="Helical" evidence="13">
    <location>
        <begin position="59"/>
        <end position="84"/>
    </location>
</feature>
<keyword evidence="5" id="KW-0732">Signal</keyword>
<dbReference type="GO" id="GO:0030247">
    <property type="term" value="F:polysaccharide binding"/>
    <property type="evidence" value="ECO:0007669"/>
    <property type="project" value="InterPro"/>
</dbReference>
<comment type="subcellular location">
    <subcellularLocation>
        <location evidence="1">Membrane</location>
        <topology evidence="1">Single-pass membrane protein</topology>
    </subcellularLocation>
</comment>
<evidence type="ECO:0000256" key="6">
    <source>
        <dbReference type="ARBA" id="ARBA00022741"/>
    </source>
</evidence>
<keyword evidence="4 13" id="KW-0812">Transmembrane</keyword>
<dbReference type="InterPro" id="IPR008271">
    <property type="entry name" value="Ser/Thr_kinase_AS"/>
</dbReference>
<evidence type="ECO:0000256" key="2">
    <source>
        <dbReference type="ARBA" id="ARBA00022527"/>
    </source>
</evidence>
<evidence type="ECO:0000256" key="12">
    <source>
        <dbReference type="PROSITE-ProRule" id="PRU10141"/>
    </source>
</evidence>
<feature type="binding site" evidence="12">
    <location>
        <position position="639"/>
    </location>
    <ligand>
        <name>ATP</name>
        <dbReference type="ChEBI" id="CHEBI:30616"/>
    </ligand>
</feature>
<evidence type="ECO:0000256" key="11">
    <source>
        <dbReference type="ARBA" id="ARBA00023180"/>
    </source>
</evidence>
<dbReference type="GO" id="GO:0005886">
    <property type="term" value="C:plasma membrane"/>
    <property type="evidence" value="ECO:0007669"/>
    <property type="project" value="UniProtKB-ARBA"/>
</dbReference>
<evidence type="ECO:0000256" key="10">
    <source>
        <dbReference type="ARBA" id="ARBA00023136"/>
    </source>
</evidence>
<evidence type="ECO:0000256" key="8">
    <source>
        <dbReference type="ARBA" id="ARBA00022840"/>
    </source>
</evidence>
<keyword evidence="7" id="KW-0418">Kinase</keyword>
<keyword evidence="9 13" id="KW-1133">Transmembrane helix</keyword>
<dbReference type="InterPro" id="IPR001245">
    <property type="entry name" value="Ser-Thr/Tyr_kinase_cat_dom"/>
</dbReference>
<dbReference type="PROSITE" id="PS00107">
    <property type="entry name" value="PROTEIN_KINASE_ATP"/>
    <property type="match status" value="1"/>
</dbReference>
<evidence type="ECO:0000313" key="16">
    <source>
        <dbReference type="Proteomes" id="UP000775213"/>
    </source>
</evidence>
<evidence type="ECO:0000256" key="9">
    <source>
        <dbReference type="ARBA" id="ARBA00022989"/>
    </source>
</evidence>
<dbReference type="CDD" id="cd14066">
    <property type="entry name" value="STKc_IRAK"/>
    <property type="match status" value="1"/>
</dbReference>
<dbReference type="Pfam" id="PF13947">
    <property type="entry name" value="GUB_WAK_bind"/>
    <property type="match status" value="2"/>
</dbReference>
<protein>
    <recommendedName>
        <fullName evidence="14">Protein kinase domain-containing protein</fullName>
    </recommendedName>
</protein>
<evidence type="ECO:0000256" key="3">
    <source>
        <dbReference type="ARBA" id="ARBA00022679"/>
    </source>
</evidence>
<dbReference type="InterPro" id="IPR032872">
    <property type="entry name" value="WAK_assoc_C"/>
</dbReference>
<dbReference type="Gene3D" id="1.10.510.10">
    <property type="entry name" value="Transferase(Phosphotransferase) domain 1"/>
    <property type="match status" value="1"/>
</dbReference>
<dbReference type="PANTHER" id="PTHR46008:SF2">
    <property type="entry name" value="LEAF RUST 10 DISEASE-RESISTANCE LOCUS RECEPTOR-LIKE PROTEIN KINASE-LIKE 1.4"/>
    <property type="match status" value="1"/>
</dbReference>
<dbReference type="Gene3D" id="3.30.200.20">
    <property type="entry name" value="Phosphorylase Kinase, domain 1"/>
    <property type="match status" value="1"/>
</dbReference>
<keyword evidence="10 13" id="KW-0472">Membrane</keyword>
<keyword evidence="11" id="KW-0325">Glycoprotein</keyword>
<keyword evidence="2" id="KW-0723">Serine/threonine-protein kinase</keyword>
<comment type="caution">
    <text evidence="15">The sequence shown here is derived from an EMBL/GenBank/DDBJ whole genome shotgun (WGS) entry which is preliminary data.</text>
</comment>
<name>A0AAV7GPB9_DENCH</name>
<evidence type="ECO:0000313" key="15">
    <source>
        <dbReference type="EMBL" id="KAH0458431.1"/>
    </source>
</evidence>
<feature type="transmembrane region" description="Helical" evidence="13">
    <location>
        <begin position="536"/>
        <end position="559"/>
    </location>
</feature>
<dbReference type="FunFam" id="1.10.510.10:FF:000161">
    <property type="entry name" value="Wall-associated receptor kinase-like 20"/>
    <property type="match status" value="1"/>
</dbReference>
<dbReference type="InterPro" id="IPR025287">
    <property type="entry name" value="WAK_GUB"/>
</dbReference>
<dbReference type="Pfam" id="PF14380">
    <property type="entry name" value="WAK_assoc"/>
    <property type="match status" value="2"/>
</dbReference>
<dbReference type="InterPro" id="IPR000719">
    <property type="entry name" value="Prot_kinase_dom"/>
</dbReference>
<organism evidence="15 16">
    <name type="scientific">Dendrobium chrysotoxum</name>
    <name type="common">Orchid</name>
    <dbReference type="NCBI Taxonomy" id="161865"/>
    <lineage>
        <taxon>Eukaryota</taxon>
        <taxon>Viridiplantae</taxon>
        <taxon>Streptophyta</taxon>
        <taxon>Embryophyta</taxon>
        <taxon>Tracheophyta</taxon>
        <taxon>Spermatophyta</taxon>
        <taxon>Magnoliopsida</taxon>
        <taxon>Liliopsida</taxon>
        <taxon>Asparagales</taxon>
        <taxon>Orchidaceae</taxon>
        <taxon>Epidendroideae</taxon>
        <taxon>Malaxideae</taxon>
        <taxon>Dendrobiinae</taxon>
        <taxon>Dendrobium</taxon>
    </lineage>
</organism>
<evidence type="ECO:0000259" key="14">
    <source>
        <dbReference type="PROSITE" id="PS50011"/>
    </source>
</evidence>
<evidence type="ECO:0000256" key="5">
    <source>
        <dbReference type="ARBA" id="ARBA00022729"/>
    </source>
</evidence>
<feature type="domain" description="Protein kinase" evidence="14">
    <location>
        <begin position="611"/>
        <end position="893"/>
    </location>
</feature>
<evidence type="ECO:0000256" key="7">
    <source>
        <dbReference type="ARBA" id="ARBA00022777"/>
    </source>
</evidence>
<accession>A0AAV7GPB9</accession>
<evidence type="ECO:0000256" key="4">
    <source>
        <dbReference type="ARBA" id="ARBA00022692"/>
    </source>
</evidence>
<keyword evidence="8 12" id="KW-0067">ATP-binding</keyword>
<dbReference type="Proteomes" id="UP000775213">
    <property type="component" value="Unassembled WGS sequence"/>
</dbReference>
<keyword evidence="6 12" id="KW-0547">Nucleotide-binding</keyword>
<dbReference type="GO" id="GO:0005524">
    <property type="term" value="F:ATP binding"/>
    <property type="evidence" value="ECO:0007669"/>
    <property type="project" value="UniProtKB-UniRule"/>
</dbReference>
<keyword evidence="16" id="KW-1185">Reference proteome</keyword>
<gene>
    <name evidence="15" type="ORF">IEQ34_013746</name>
</gene>
<dbReference type="PROSITE" id="PS50011">
    <property type="entry name" value="PROTEIN_KINASE_DOM"/>
    <property type="match status" value="1"/>
</dbReference>
<dbReference type="SMART" id="SM00220">
    <property type="entry name" value="S_TKc"/>
    <property type="match status" value="1"/>
</dbReference>
<dbReference type="Pfam" id="PF07714">
    <property type="entry name" value="PK_Tyr_Ser-Thr"/>
    <property type="match status" value="1"/>
</dbReference>
<proteinExistence type="predicted"/>